<sequence length="451" mass="49695">MFCTKLAGYGCRLLVNSYSIPGPRDKVPMVCMAIVYPSEGGNVVKPLCGKTLGRKEREDTDYLMGYVNEAINLLAENGIEIAAIVSDGASNISTARENVVQARNIGAADGIEVIFVVGNERLAGIRDRLSEELNAGTAQPGSTTAHVKNAEFKCMPLPCLVDMHDSLMEELMDSQFSSWVEAYRRMHALVKALETAAPELVQTSIGRLLADGTKDCRSPLTFVYWLDEVSDKWEDVKVERCWSSGNLAQHSFFVSLSDIDQSYRKVAKLATLEESSKVLVLAKLSEVLEGKAFLLRYDRHEEPAGIHLNAVAMFERTLEEAALFNRKYLSLKLNLDGARDTLAHYLKNGGCHSKSKDMQDFMLRMTGLEYWDLHSGCDDVAKFIYCSHAGIANARSACAQLAALDSAPDIETFTTIMISYAEKDQPKAPLEEIPQVNGVNAVDSTALMARL</sequence>
<comment type="caution">
    <text evidence="1">The sequence shown here is derived from an EMBL/GenBank/DDBJ whole genome shotgun (WGS) entry which is preliminary data.</text>
</comment>
<dbReference type="AlphaFoldDB" id="A0A7J6LFU7"/>
<dbReference type="EMBL" id="JAAPAO010000507">
    <property type="protein sequence ID" value="KAF4658147.1"/>
    <property type="molecule type" value="Genomic_DNA"/>
</dbReference>
<accession>A0A7J6LFU7</accession>
<reference evidence="1 2" key="1">
    <citation type="submission" date="2020-04" db="EMBL/GenBank/DDBJ databases">
        <title>Perkinsus chesapeaki whole genome sequence.</title>
        <authorList>
            <person name="Bogema D.R."/>
        </authorList>
    </citation>
    <scope>NUCLEOTIDE SEQUENCE [LARGE SCALE GENOMIC DNA]</scope>
    <source>
        <strain evidence="1">ATCC PRA-425</strain>
    </source>
</reference>
<dbReference type="Proteomes" id="UP000591131">
    <property type="component" value="Unassembled WGS sequence"/>
</dbReference>
<evidence type="ECO:0000313" key="1">
    <source>
        <dbReference type="EMBL" id="KAF4658147.1"/>
    </source>
</evidence>
<gene>
    <name evidence="1" type="ORF">FOL47_008142</name>
</gene>
<keyword evidence="2" id="KW-1185">Reference proteome</keyword>
<name>A0A7J6LFU7_PERCH</name>
<protein>
    <submittedName>
        <fullName evidence="1">Uncharacterized protein</fullName>
    </submittedName>
</protein>
<organism evidence="1 2">
    <name type="scientific">Perkinsus chesapeaki</name>
    <name type="common">Clam parasite</name>
    <name type="synonym">Perkinsus andrewsi</name>
    <dbReference type="NCBI Taxonomy" id="330153"/>
    <lineage>
        <taxon>Eukaryota</taxon>
        <taxon>Sar</taxon>
        <taxon>Alveolata</taxon>
        <taxon>Perkinsozoa</taxon>
        <taxon>Perkinsea</taxon>
        <taxon>Perkinsida</taxon>
        <taxon>Perkinsidae</taxon>
        <taxon>Perkinsus</taxon>
    </lineage>
</organism>
<evidence type="ECO:0000313" key="2">
    <source>
        <dbReference type="Proteomes" id="UP000591131"/>
    </source>
</evidence>
<dbReference type="OrthoDB" id="10580507at2759"/>
<proteinExistence type="predicted"/>